<dbReference type="InterPro" id="IPR013118">
    <property type="entry name" value="Mannitol_DH_C"/>
</dbReference>
<dbReference type="KEGG" id="sbat:G4Z16_02690"/>
<organism evidence="6 7">
    <name type="scientific">Streptomyces bathyalis</name>
    <dbReference type="NCBI Taxonomy" id="2710756"/>
    <lineage>
        <taxon>Bacteria</taxon>
        <taxon>Bacillati</taxon>
        <taxon>Actinomycetota</taxon>
        <taxon>Actinomycetes</taxon>
        <taxon>Kitasatosporales</taxon>
        <taxon>Streptomycetaceae</taxon>
        <taxon>Streptomyces</taxon>
    </lineage>
</organism>
<dbReference type="PANTHER" id="PTHR43362">
    <property type="entry name" value="MANNITOL DEHYDROGENASE DSF1-RELATED"/>
    <property type="match status" value="1"/>
</dbReference>
<dbReference type="InterPro" id="IPR013328">
    <property type="entry name" value="6PGD_dom2"/>
</dbReference>
<dbReference type="EMBL" id="CP048882">
    <property type="protein sequence ID" value="QPP05479.1"/>
    <property type="molecule type" value="Genomic_DNA"/>
</dbReference>
<dbReference type="Pfam" id="PF08125">
    <property type="entry name" value="Mannitol_dh_C"/>
    <property type="match status" value="1"/>
</dbReference>
<dbReference type="InterPro" id="IPR000669">
    <property type="entry name" value="Mannitol_DH"/>
</dbReference>
<dbReference type="RefSeq" id="WP_197348989.1">
    <property type="nucleotide sequence ID" value="NZ_CP048882.1"/>
</dbReference>
<dbReference type="InterPro" id="IPR013131">
    <property type="entry name" value="Mannitol_DH_N"/>
</dbReference>
<name>A0A7T1T326_9ACTN</name>
<feature type="compositionally biased region" description="Low complexity" evidence="3">
    <location>
        <begin position="494"/>
        <end position="504"/>
    </location>
</feature>
<sequence length="513" mass="54545">MNGAGGPHRILHLGLGNFHRAHQAVCTQDAGRSGDPWQITGVAGSTRRVVEALHRQRMRYSVVTLGPEETRVRQVASITDAFVAADEPDRVTREIADPGTRVVSLTVTEKGYDIDPLTRRLDLDSPGIRGDLEAGSPPRSTIGRLAAGLLRRARESGAPVTLLSCDNVTANGTTLAGLLRDFAAALPLHDGAELLGYLDESVTCPDTMVDRIVPATTDVHRRLAAEAGHQDEVPVPAEPFWMWVMSDRFAAGRPAWDQAGAVMTDRVHDYETVKVRLLNGSHSLLAYLGLLTGRALIADAAADPAIARAVRLLGDEYEPTLTLPDGFEVSAYRHELGERFANRRLAHRTTQVGADGSLKLAQRVPDAVLWHLERGRVPSALALTVAAWLRCTAYPEQLDPDRAGVPVDPNGERIRALAGRTGTAGGSAQRARSLARASLRDQAVLGQRLAEHGEFVDRVAKLLDVMETGGAAAALNAVCGEGPAPGAPAPPAPATSATPPGAQAEDPGGPQRH</sequence>
<evidence type="ECO:0000256" key="1">
    <source>
        <dbReference type="ARBA" id="ARBA00023002"/>
    </source>
</evidence>
<dbReference type="Proteomes" id="UP000595046">
    <property type="component" value="Chromosome"/>
</dbReference>
<evidence type="ECO:0000256" key="3">
    <source>
        <dbReference type="SAM" id="MobiDB-lite"/>
    </source>
</evidence>
<protein>
    <submittedName>
        <fullName evidence="6">Mannitol dehydrogenase family protein</fullName>
    </submittedName>
</protein>
<dbReference type="PANTHER" id="PTHR43362:SF1">
    <property type="entry name" value="MANNITOL DEHYDROGENASE 2-RELATED"/>
    <property type="match status" value="1"/>
</dbReference>
<reference evidence="7" key="1">
    <citation type="submission" date="2020-02" db="EMBL/GenBank/DDBJ databases">
        <title>Streptomyces sp. ASO4wet.</title>
        <authorList>
            <person name="Risdian C."/>
            <person name="Landwehr W."/>
            <person name="Schupp P."/>
            <person name="Wink J."/>
        </authorList>
    </citation>
    <scope>NUCLEOTIDE SEQUENCE [LARGE SCALE GENOMIC DNA]</scope>
    <source>
        <strain evidence="7">ASO4wet</strain>
    </source>
</reference>
<dbReference type="GO" id="GO:0008926">
    <property type="term" value="F:mannitol-1-phosphate 5-dehydrogenase activity"/>
    <property type="evidence" value="ECO:0007669"/>
    <property type="project" value="UniProtKB-EC"/>
</dbReference>
<evidence type="ECO:0000313" key="6">
    <source>
        <dbReference type="EMBL" id="QPP05479.1"/>
    </source>
</evidence>
<comment type="catalytic activity">
    <reaction evidence="2">
        <text>D-mannitol 1-phosphate + NAD(+) = beta-D-fructose 6-phosphate + NADH + H(+)</text>
        <dbReference type="Rhea" id="RHEA:19661"/>
        <dbReference type="ChEBI" id="CHEBI:15378"/>
        <dbReference type="ChEBI" id="CHEBI:57540"/>
        <dbReference type="ChEBI" id="CHEBI:57634"/>
        <dbReference type="ChEBI" id="CHEBI:57945"/>
        <dbReference type="ChEBI" id="CHEBI:61381"/>
        <dbReference type="EC" id="1.1.1.17"/>
    </reaction>
</comment>
<dbReference type="SUPFAM" id="SSF48179">
    <property type="entry name" value="6-phosphogluconate dehydrogenase C-terminal domain-like"/>
    <property type="match status" value="1"/>
</dbReference>
<dbReference type="Gene3D" id="3.40.50.720">
    <property type="entry name" value="NAD(P)-binding Rossmann-like Domain"/>
    <property type="match status" value="1"/>
</dbReference>
<dbReference type="SUPFAM" id="SSF51735">
    <property type="entry name" value="NAD(P)-binding Rossmann-fold domains"/>
    <property type="match status" value="1"/>
</dbReference>
<evidence type="ECO:0000259" key="5">
    <source>
        <dbReference type="Pfam" id="PF08125"/>
    </source>
</evidence>
<evidence type="ECO:0000313" key="7">
    <source>
        <dbReference type="Proteomes" id="UP000595046"/>
    </source>
</evidence>
<evidence type="ECO:0000259" key="4">
    <source>
        <dbReference type="Pfam" id="PF01232"/>
    </source>
</evidence>
<dbReference type="InterPro" id="IPR008927">
    <property type="entry name" value="6-PGluconate_DH-like_C_sf"/>
</dbReference>
<proteinExistence type="predicted"/>
<feature type="region of interest" description="Disordered" evidence="3">
    <location>
        <begin position="479"/>
        <end position="513"/>
    </location>
</feature>
<feature type="domain" description="Mannitol dehydrogenase N-terminal" evidence="4">
    <location>
        <begin position="9"/>
        <end position="257"/>
    </location>
</feature>
<dbReference type="PRINTS" id="PR00084">
    <property type="entry name" value="MTLDHDRGNASE"/>
</dbReference>
<dbReference type="InterPro" id="IPR036291">
    <property type="entry name" value="NAD(P)-bd_dom_sf"/>
</dbReference>
<dbReference type="Pfam" id="PF01232">
    <property type="entry name" value="Mannitol_dh"/>
    <property type="match status" value="1"/>
</dbReference>
<gene>
    <name evidence="6" type="ORF">G4Z16_02690</name>
</gene>
<keyword evidence="7" id="KW-1185">Reference proteome</keyword>
<dbReference type="Gene3D" id="1.10.1040.10">
    <property type="entry name" value="N-(1-d-carboxylethyl)-l-norvaline Dehydrogenase, domain 2"/>
    <property type="match status" value="1"/>
</dbReference>
<accession>A0A7T1T326</accession>
<evidence type="ECO:0000256" key="2">
    <source>
        <dbReference type="ARBA" id="ARBA00048615"/>
    </source>
</evidence>
<keyword evidence="1" id="KW-0560">Oxidoreductase</keyword>
<dbReference type="InterPro" id="IPR050988">
    <property type="entry name" value="Mannitol_DH/Oxidoreductase"/>
</dbReference>
<feature type="domain" description="Mannitol dehydrogenase C-terminal" evidence="5">
    <location>
        <begin position="267"/>
        <end position="459"/>
    </location>
</feature>
<dbReference type="AlphaFoldDB" id="A0A7T1T326"/>